<gene>
    <name evidence="1" type="ORF">MNR06_03250</name>
</gene>
<proteinExistence type="predicted"/>
<name>A0ABY4CB14_9BACT</name>
<protein>
    <submittedName>
        <fullName evidence="1">Uncharacterized protein</fullName>
    </submittedName>
</protein>
<dbReference type="Proteomes" id="UP000830116">
    <property type="component" value="Chromosome"/>
</dbReference>
<organism evidence="1 2">
    <name type="scientific">Bdellovibrio reynosensis</name>
    <dbReference type="NCBI Taxonomy" id="2835041"/>
    <lineage>
        <taxon>Bacteria</taxon>
        <taxon>Pseudomonadati</taxon>
        <taxon>Bdellovibrionota</taxon>
        <taxon>Bdellovibrionia</taxon>
        <taxon>Bdellovibrionales</taxon>
        <taxon>Pseudobdellovibrionaceae</taxon>
        <taxon>Bdellovibrio</taxon>
    </lineage>
</organism>
<evidence type="ECO:0000313" key="1">
    <source>
        <dbReference type="EMBL" id="UOF01969.1"/>
    </source>
</evidence>
<dbReference type="EMBL" id="CP093442">
    <property type="protein sequence ID" value="UOF01969.1"/>
    <property type="molecule type" value="Genomic_DNA"/>
</dbReference>
<evidence type="ECO:0000313" key="2">
    <source>
        <dbReference type="Proteomes" id="UP000830116"/>
    </source>
</evidence>
<reference evidence="1" key="1">
    <citation type="submission" date="2022-03" db="EMBL/GenBank/DDBJ databases">
        <title>Genome Identification and Characterization of new species Bdellovibrio reynosense LBG001 sp. nov. from a Mexico soil sample.</title>
        <authorList>
            <person name="Camilli A."/>
            <person name="Ajao Y."/>
            <person name="Guo X."/>
        </authorList>
    </citation>
    <scope>NUCLEOTIDE SEQUENCE</scope>
    <source>
        <strain evidence="1">LBG001</strain>
    </source>
</reference>
<accession>A0ABY4CB14</accession>
<keyword evidence="2" id="KW-1185">Reference proteome</keyword>
<sequence>MRNLLLTFIILLGPFVVVAANNPLIRACRIENGQFWLLHAGDKDLALCFFDEAAVGADALFKFKTSEPTQAIDAYKNRKSSFTKGGVCGAYDAEVFTAKDSEGHQYNVCVFEDQSMIEETSLWFGPGAAGNEGLDKALKKTY</sequence>
<dbReference type="RefSeq" id="WP_243538588.1">
    <property type="nucleotide sequence ID" value="NZ_CP093442.1"/>
</dbReference>